<protein>
    <submittedName>
        <fullName evidence="1">Uncharacterized protein</fullName>
    </submittedName>
</protein>
<reference evidence="1" key="1">
    <citation type="journal article" date="2014" name="Front. Microbiol.">
        <title>High frequency of phylogenetically diverse reductive dehalogenase-homologous genes in deep subseafloor sedimentary metagenomes.</title>
        <authorList>
            <person name="Kawai M."/>
            <person name="Futagami T."/>
            <person name="Toyoda A."/>
            <person name="Takaki Y."/>
            <person name="Nishi S."/>
            <person name="Hori S."/>
            <person name="Arai W."/>
            <person name="Tsubouchi T."/>
            <person name="Morono Y."/>
            <person name="Uchiyama I."/>
            <person name="Ito T."/>
            <person name="Fujiyama A."/>
            <person name="Inagaki F."/>
            <person name="Takami H."/>
        </authorList>
    </citation>
    <scope>NUCLEOTIDE SEQUENCE</scope>
    <source>
        <strain evidence="1">Expedition CK06-06</strain>
    </source>
</reference>
<organism evidence="1">
    <name type="scientific">marine sediment metagenome</name>
    <dbReference type="NCBI Taxonomy" id="412755"/>
    <lineage>
        <taxon>unclassified sequences</taxon>
        <taxon>metagenomes</taxon>
        <taxon>ecological metagenomes</taxon>
    </lineage>
</organism>
<gene>
    <name evidence="1" type="ORF">S12H4_35018</name>
</gene>
<proteinExistence type="predicted"/>
<evidence type="ECO:0000313" key="1">
    <source>
        <dbReference type="EMBL" id="GAI95437.1"/>
    </source>
</evidence>
<sequence length="63" mass="7103">MQERNLRLKTGDLVFTGIYLDNKAIVLGWGAETEAPNIILMRIITIRWSWPPVKSITAFTDAG</sequence>
<name>X1SQT0_9ZZZZ</name>
<accession>X1SQT0</accession>
<dbReference type="AlphaFoldDB" id="X1SQT0"/>
<comment type="caution">
    <text evidence="1">The sequence shown here is derived from an EMBL/GenBank/DDBJ whole genome shotgun (WGS) entry which is preliminary data.</text>
</comment>
<dbReference type="EMBL" id="BARW01020763">
    <property type="protein sequence ID" value="GAI95437.1"/>
    <property type="molecule type" value="Genomic_DNA"/>
</dbReference>